<evidence type="ECO:0000313" key="3">
    <source>
        <dbReference type="Proteomes" id="UP001155840"/>
    </source>
</evidence>
<reference evidence="2" key="1">
    <citation type="submission" date="2020-03" db="EMBL/GenBank/DDBJ databases">
        <title>Ferranicluibacter endophyticum gen. nov., sp. nov., a new genus isolated from Rubus ulmifolius Schott. stem.</title>
        <authorList>
            <person name="Roca-Couso R."/>
            <person name="Flores-Felix J.D."/>
            <person name="Igual J.M."/>
            <person name="Rivas R."/>
        </authorList>
    </citation>
    <scope>NUCLEOTIDE SEQUENCE</scope>
    <source>
        <strain evidence="2">CRRU44</strain>
    </source>
</reference>
<protein>
    <submittedName>
        <fullName evidence="2">Uncharacterized protein</fullName>
    </submittedName>
</protein>
<feature type="region of interest" description="Disordered" evidence="1">
    <location>
        <begin position="62"/>
        <end position="82"/>
    </location>
</feature>
<comment type="caution">
    <text evidence="2">The sequence shown here is derived from an EMBL/GenBank/DDBJ whole genome shotgun (WGS) entry which is preliminary data.</text>
</comment>
<organism evidence="2 3">
    <name type="scientific">Ferranicluibacter rubi</name>
    <dbReference type="NCBI Taxonomy" id="2715133"/>
    <lineage>
        <taxon>Bacteria</taxon>
        <taxon>Pseudomonadati</taxon>
        <taxon>Pseudomonadota</taxon>
        <taxon>Alphaproteobacteria</taxon>
        <taxon>Hyphomicrobiales</taxon>
        <taxon>Rhizobiaceae</taxon>
        <taxon>Ferranicluibacter</taxon>
    </lineage>
</organism>
<sequence>MAEPSTPTRAPNAEDIPSWPDGAWAHLGEVWRRDFDWKSDDYEVVLLKDTVPLRELVILDELSSPPSSHRSAAATVHPPPAE</sequence>
<evidence type="ECO:0000313" key="2">
    <source>
        <dbReference type="EMBL" id="NHT76992.1"/>
    </source>
</evidence>
<gene>
    <name evidence="2" type="ORF">G8E10_14775</name>
</gene>
<dbReference type="EMBL" id="JAANCM010000007">
    <property type="protein sequence ID" value="NHT76992.1"/>
    <property type="molecule type" value="Genomic_DNA"/>
</dbReference>
<feature type="compositionally biased region" description="Low complexity" evidence="1">
    <location>
        <begin position="63"/>
        <end position="74"/>
    </location>
</feature>
<dbReference type="Proteomes" id="UP001155840">
    <property type="component" value="Unassembled WGS sequence"/>
</dbReference>
<keyword evidence="3" id="KW-1185">Reference proteome</keyword>
<dbReference type="AlphaFoldDB" id="A0AA43ZFM5"/>
<dbReference type="RefSeq" id="WP_110807985.1">
    <property type="nucleotide sequence ID" value="NZ_JAANCM010000007.1"/>
</dbReference>
<evidence type="ECO:0000256" key="1">
    <source>
        <dbReference type="SAM" id="MobiDB-lite"/>
    </source>
</evidence>
<name>A0AA43ZFM5_9HYPH</name>
<proteinExistence type="predicted"/>
<accession>A0AA43ZFM5</accession>